<protein>
    <submittedName>
        <fullName evidence="1">Uncharacterized protein</fullName>
    </submittedName>
</protein>
<dbReference type="AlphaFoldDB" id="A0A5J4KX30"/>
<sequence>MSVLKGPAHEPFLSVSPGSLPFLLLIRIQGTKSVAKK</sequence>
<evidence type="ECO:0000313" key="1">
    <source>
        <dbReference type="EMBL" id="GER92525.1"/>
    </source>
</evidence>
<organism evidence="1">
    <name type="scientific">hot springs metagenome</name>
    <dbReference type="NCBI Taxonomy" id="433727"/>
    <lineage>
        <taxon>unclassified sequences</taxon>
        <taxon>metagenomes</taxon>
        <taxon>ecological metagenomes</taxon>
    </lineage>
</organism>
<proteinExistence type="predicted"/>
<gene>
    <name evidence="1" type="ORF">A45J_0241</name>
</gene>
<accession>A0A5J4KX30</accession>
<reference evidence="1" key="1">
    <citation type="submission" date="2019-10" db="EMBL/GenBank/DDBJ databases">
        <title>Metagenomic sequencing of thiosulfate-disproportionating enrichment culture.</title>
        <authorList>
            <person name="Umezawa K."/>
            <person name="Kojima H."/>
            <person name="Fukui M."/>
        </authorList>
    </citation>
    <scope>NUCLEOTIDE SEQUENCE</scope>
    <source>
        <strain evidence="1">45J</strain>
    </source>
</reference>
<name>A0A5J4KX30_9ZZZZ</name>
<dbReference type="EMBL" id="BLAB01000001">
    <property type="protein sequence ID" value="GER92525.1"/>
    <property type="molecule type" value="Genomic_DNA"/>
</dbReference>
<comment type="caution">
    <text evidence="1">The sequence shown here is derived from an EMBL/GenBank/DDBJ whole genome shotgun (WGS) entry which is preliminary data.</text>
</comment>